<feature type="domain" description="Response regulatory" evidence="3">
    <location>
        <begin position="3"/>
        <end position="123"/>
    </location>
</feature>
<protein>
    <submittedName>
        <fullName evidence="4">Response regulator</fullName>
    </submittedName>
</protein>
<feature type="modified residue" description="4-aspartylphosphate" evidence="2">
    <location>
        <position position="52"/>
    </location>
</feature>
<dbReference type="InterPro" id="IPR050595">
    <property type="entry name" value="Bact_response_regulator"/>
</dbReference>
<evidence type="ECO:0000256" key="2">
    <source>
        <dbReference type="PROSITE-ProRule" id="PRU00169"/>
    </source>
</evidence>
<organism evidence="4 5">
    <name type="scientific">Nitrospira tepida</name>
    <dbReference type="NCBI Taxonomy" id="2973512"/>
    <lineage>
        <taxon>Bacteria</taxon>
        <taxon>Pseudomonadati</taxon>
        <taxon>Nitrospirota</taxon>
        <taxon>Nitrospiria</taxon>
        <taxon>Nitrospirales</taxon>
        <taxon>Nitrospiraceae</taxon>
        <taxon>Nitrospira</taxon>
    </lineage>
</organism>
<dbReference type="GO" id="GO:0000160">
    <property type="term" value="P:phosphorelay signal transduction system"/>
    <property type="evidence" value="ECO:0007669"/>
    <property type="project" value="InterPro"/>
</dbReference>
<sequence>MPSVLIVDDLEPLRSLIRFSLEREGFQVSEASNGREALERYRTAPADIVLLDLSMPECDGPTTLRRFKQEFPQTRSRFILLSGDPGRAEPAHSPHLNGANGFHCTIAKPFELDTFVDLVRREYAAKVADDAGLISDLTSNTAAGSFGPPLSLTS</sequence>
<evidence type="ECO:0000313" key="5">
    <source>
        <dbReference type="Proteomes" id="UP001179121"/>
    </source>
</evidence>
<dbReference type="KEGG" id="nti:DNFV4_00891"/>
<dbReference type="Proteomes" id="UP001179121">
    <property type="component" value="Chromosome"/>
</dbReference>
<proteinExistence type="predicted"/>
<dbReference type="InterPro" id="IPR001789">
    <property type="entry name" value="Sig_transdc_resp-reg_receiver"/>
</dbReference>
<dbReference type="Gene3D" id="3.40.50.2300">
    <property type="match status" value="1"/>
</dbReference>
<dbReference type="Pfam" id="PF00072">
    <property type="entry name" value="Response_reg"/>
    <property type="match status" value="1"/>
</dbReference>
<keyword evidence="1 2" id="KW-0597">Phosphoprotein</keyword>
<dbReference type="SMART" id="SM00448">
    <property type="entry name" value="REC"/>
    <property type="match status" value="1"/>
</dbReference>
<dbReference type="PANTHER" id="PTHR44591:SF3">
    <property type="entry name" value="RESPONSE REGULATORY DOMAIN-CONTAINING PROTEIN"/>
    <property type="match status" value="1"/>
</dbReference>
<dbReference type="AlphaFoldDB" id="A0AA86MWS4"/>
<reference evidence="4" key="1">
    <citation type="submission" date="2022-10" db="EMBL/GenBank/DDBJ databases">
        <authorList>
            <person name="Koch H."/>
        </authorList>
    </citation>
    <scope>NUCLEOTIDE SEQUENCE</scope>
    <source>
        <strain evidence="4">DNF</strain>
    </source>
</reference>
<keyword evidence="5" id="KW-1185">Reference proteome</keyword>
<dbReference type="RefSeq" id="WP_289267451.1">
    <property type="nucleotide sequence ID" value="NZ_OX365700.1"/>
</dbReference>
<name>A0AA86MWS4_9BACT</name>
<evidence type="ECO:0000313" key="4">
    <source>
        <dbReference type="EMBL" id="CAI4030463.1"/>
    </source>
</evidence>
<accession>A0AA86MWS4</accession>
<dbReference type="SUPFAM" id="SSF52172">
    <property type="entry name" value="CheY-like"/>
    <property type="match status" value="1"/>
</dbReference>
<dbReference type="PROSITE" id="PS50110">
    <property type="entry name" value="RESPONSE_REGULATORY"/>
    <property type="match status" value="1"/>
</dbReference>
<dbReference type="InterPro" id="IPR011006">
    <property type="entry name" value="CheY-like_superfamily"/>
</dbReference>
<dbReference type="EMBL" id="OX365700">
    <property type="protein sequence ID" value="CAI4030463.1"/>
    <property type="molecule type" value="Genomic_DNA"/>
</dbReference>
<gene>
    <name evidence="4" type="ORF">DNFV4_00891</name>
</gene>
<dbReference type="PANTHER" id="PTHR44591">
    <property type="entry name" value="STRESS RESPONSE REGULATOR PROTEIN 1"/>
    <property type="match status" value="1"/>
</dbReference>
<evidence type="ECO:0000256" key="1">
    <source>
        <dbReference type="ARBA" id="ARBA00022553"/>
    </source>
</evidence>
<evidence type="ECO:0000259" key="3">
    <source>
        <dbReference type="PROSITE" id="PS50110"/>
    </source>
</evidence>